<name>J9ECS6_WUCBA</name>
<evidence type="ECO:0000313" key="2">
    <source>
        <dbReference type="EMBL" id="EJW73199.1"/>
    </source>
</evidence>
<keyword evidence="1" id="KW-1133">Transmembrane helix</keyword>
<gene>
    <name evidence="2" type="ORF">WUBG_15891</name>
</gene>
<proteinExistence type="predicted"/>
<sequence length="98" mass="12153">MWYQKEENRFVHFCAYIVPMILIVFSVKQLFLQCFLKDCLDHDFLLLFHQVVSNNTFHHDHYFAMNFNIEASPNIWEKYLLESIYLMYLLQKKQWLLR</sequence>
<feature type="transmembrane region" description="Helical" evidence="1">
    <location>
        <begin position="12"/>
        <end position="32"/>
    </location>
</feature>
<accession>J9ECS6</accession>
<keyword evidence="1" id="KW-0472">Membrane</keyword>
<keyword evidence="1" id="KW-0812">Transmembrane</keyword>
<dbReference type="EMBL" id="ADBV01014531">
    <property type="protein sequence ID" value="EJW73199.1"/>
    <property type="molecule type" value="Genomic_DNA"/>
</dbReference>
<protein>
    <submittedName>
        <fullName evidence="2">Uncharacterized protein</fullName>
    </submittedName>
</protein>
<organism evidence="2 3">
    <name type="scientific">Wuchereria bancrofti</name>
    <dbReference type="NCBI Taxonomy" id="6293"/>
    <lineage>
        <taxon>Eukaryota</taxon>
        <taxon>Metazoa</taxon>
        <taxon>Ecdysozoa</taxon>
        <taxon>Nematoda</taxon>
        <taxon>Chromadorea</taxon>
        <taxon>Rhabditida</taxon>
        <taxon>Spirurina</taxon>
        <taxon>Spiruromorpha</taxon>
        <taxon>Filarioidea</taxon>
        <taxon>Onchocercidae</taxon>
        <taxon>Wuchereria</taxon>
    </lineage>
</organism>
<dbReference type="AlphaFoldDB" id="J9ECS6"/>
<evidence type="ECO:0000313" key="3">
    <source>
        <dbReference type="Proteomes" id="UP000004810"/>
    </source>
</evidence>
<evidence type="ECO:0000256" key="1">
    <source>
        <dbReference type="SAM" id="Phobius"/>
    </source>
</evidence>
<dbReference type="Proteomes" id="UP000004810">
    <property type="component" value="Unassembled WGS sequence"/>
</dbReference>
<comment type="caution">
    <text evidence="2">The sequence shown here is derived from an EMBL/GenBank/DDBJ whole genome shotgun (WGS) entry which is preliminary data.</text>
</comment>
<reference evidence="3" key="1">
    <citation type="submission" date="2012-08" db="EMBL/GenBank/DDBJ databases">
        <title>The Genome Sequence of Wuchereria bancrofti.</title>
        <authorList>
            <person name="Nutman T.B."/>
            <person name="Fink D.L."/>
            <person name="Russ C."/>
            <person name="Young S."/>
            <person name="Zeng Q."/>
            <person name="Koehrsen M."/>
            <person name="Alvarado L."/>
            <person name="Berlin A."/>
            <person name="Chapman S.B."/>
            <person name="Chen Z."/>
            <person name="Freedman E."/>
            <person name="Gellesch M."/>
            <person name="Goldberg J."/>
            <person name="Griggs A."/>
            <person name="Gujja S."/>
            <person name="Heilman E.R."/>
            <person name="Heiman D."/>
            <person name="Hepburn T."/>
            <person name="Howarth C."/>
            <person name="Jen D."/>
            <person name="Larson L."/>
            <person name="Lewis B."/>
            <person name="Mehta T."/>
            <person name="Park D."/>
            <person name="Pearson M."/>
            <person name="Roberts A."/>
            <person name="Saif S."/>
            <person name="Shea T."/>
            <person name="Shenoy N."/>
            <person name="Sisk P."/>
            <person name="Stolte C."/>
            <person name="Sykes S."/>
            <person name="Walk T."/>
            <person name="White J."/>
            <person name="Yandava C."/>
            <person name="Haas B."/>
            <person name="Henn M.R."/>
            <person name="Nusbaum C."/>
            <person name="Birren B."/>
        </authorList>
    </citation>
    <scope>NUCLEOTIDE SEQUENCE [LARGE SCALE GENOMIC DNA]</scope>
    <source>
        <strain evidence="3">NA</strain>
    </source>
</reference>